<sequence length="501" mass="56624">MKVIDYCSKVVLATSFFGLLTACAQETKEEEIGYYQELYRPQFHFSPEANWMNDPNGMVYYEGEYHLFYQYYPDGNVWGPMHWGHAISEDLVHWEHLPIALYPDSLGYIFSGSAVIDHENTSGLGKDGMPPMVAIFTYHDPVGEAGGRDDFQTQGIAYSLDKGRTWTVYEGNPVLANPGIKDFRDPKVIWHEESELWIMSLAVLDKISFYTSPNLLDWTFASDFQPAWAAYGGVWECPDLFPLKTETGEEKWVLLVSINPGGPQGGSATQYFIGDFDGKSFTPTQEDVEWIDWGADNYAGVTWSNIPEADGRRIFIGWMSNWNYAQVVPTTAWRSAMTVPRSLALVEKEGTYSVISQPVSELEKLRIREFPVTSEVFELGSKTIELLLSLQDEQDFSLRFYNDSGEEVVLSRIRDQFIFDRSKSGVTTFEDGFGNPQTIPLNSVQLESVRVFVDQSSIEVFLNDGAVAITNLVFPKRAYSHVELSGIPAQGSLYHLASIWK</sequence>
<dbReference type="Gene3D" id="2.60.120.560">
    <property type="entry name" value="Exo-inulinase, domain 1"/>
    <property type="match status" value="1"/>
</dbReference>
<dbReference type="GO" id="GO:0004575">
    <property type="term" value="F:sucrose alpha-glucosidase activity"/>
    <property type="evidence" value="ECO:0007669"/>
    <property type="project" value="TreeGrafter"/>
</dbReference>
<dbReference type="InterPro" id="IPR018053">
    <property type="entry name" value="Glyco_hydro_32_AS"/>
</dbReference>
<evidence type="ECO:0000259" key="7">
    <source>
        <dbReference type="Pfam" id="PF00251"/>
    </source>
</evidence>
<dbReference type="SMART" id="SM00640">
    <property type="entry name" value="Glyco_32"/>
    <property type="match status" value="1"/>
</dbReference>
<dbReference type="InterPro" id="IPR023296">
    <property type="entry name" value="Glyco_hydro_beta-prop_sf"/>
</dbReference>
<keyword evidence="10" id="KW-1185">Reference proteome</keyword>
<dbReference type="InterPro" id="IPR013189">
    <property type="entry name" value="Glyco_hydro_32_C"/>
</dbReference>
<comment type="caution">
    <text evidence="9">The sequence shown here is derived from an EMBL/GenBank/DDBJ whole genome shotgun (WGS) entry which is preliminary data.</text>
</comment>
<protein>
    <submittedName>
        <fullName evidence="9">2,6-beta-D-fructofuranosidase</fullName>
    </submittedName>
</protein>
<dbReference type="InterPro" id="IPR013320">
    <property type="entry name" value="ConA-like_dom_sf"/>
</dbReference>
<evidence type="ECO:0000313" key="10">
    <source>
        <dbReference type="Proteomes" id="UP000642809"/>
    </source>
</evidence>
<evidence type="ECO:0000259" key="8">
    <source>
        <dbReference type="Pfam" id="PF08244"/>
    </source>
</evidence>
<accession>A0A8J3G476</accession>
<dbReference type="Gene3D" id="2.115.10.20">
    <property type="entry name" value="Glycosyl hydrolase domain, family 43"/>
    <property type="match status" value="1"/>
</dbReference>
<organism evidence="9 10">
    <name type="scientific">Mongoliitalea lutea</name>
    <dbReference type="NCBI Taxonomy" id="849756"/>
    <lineage>
        <taxon>Bacteria</taxon>
        <taxon>Pseudomonadati</taxon>
        <taxon>Bacteroidota</taxon>
        <taxon>Cytophagia</taxon>
        <taxon>Cytophagales</taxon>
        <taxon>Cyclobacteriaceae</taxon>
        <taxon>Mongoliitalea</taxon>
    </lineage>
</organism>
<dbReference type="EMBL" id="BMYF01000002">
    <property type="protein sequence ID" value="GHB26785.1"/>
    <property type="molecule type" value="Genomic_DNA"/>
</dbReference>
<name>A0A8J3G476_9BACT</name>
<feature type="domain" description="Glycosyl hydrolase family 32 N-terminal" evidence="7">
    <location>
        <begin position="44"/>
        <end position="352"/>
    </location>
</feature>
<reference evidence="9" key="2">
    <citation type="submission" date="2020-09" db="EMBL/GenBank/DDBJ databases">
        <authorList>
            <person name="Sun Q."/>
            <person name="Kim S."/>
        </authorList>
    </citation>
    <scope>NUCLEOTIDE SEQUENCE</scope>
    <source>
        <strain evidence="9">KCTC 23224</strain>
    </source>
</reference>
<keyword evidence="6" id="KW-0732">Signal</keyword>
<dbReference type="PANTHER" id="PTHR42800:SF1">
    <property type="entry name" value="EXOINULINASE INUD (AFU_ORTHOLOGUE AFUA_5G00480)"/>
    <property type="match status" value="1"/>
</dbReference>
<dbReference type="SUPFAM" id="SSF75005">
    <property type="entry name" value="Arabinanase/levansucrase/invertase"/>
    <property type="match status" value="1"/>
</dbReference>
<comment type="similarity">
    <text evidence="1 5">Belongs to the glycosyl hydrolase 32 family.</text>
</comment>
<proteinExistence type="inferred from homology"/>
<keyword evidence="3" id="KW-0119">Carbohydrate metabolism</keyword>
<dbReference type="GO" id="GO:0005737">
    <property type="term" value="C:cytoplasm"/>
    <property type="evidence" value="ECO:0007669"/>
    <property type="project" value="TreeGrafter"/>
</dbReference>
<evidence type="ECO:0000256" key="2">
    <source>
        <dbReference type="ARBA" id="ARBA00022801"/>
    </source>
</evidence>
<keyword evidence="2 5" id="KW-0378">Hydrolase</keyword>
<evidence type="ECO:0000256" key="5">
    <source>
        <dbReference type="RuleBase" id="RU362110"/>
    </source>
</evidence>
<evidence type="ECO:0000256" key="4">
    <source>
        <dbReference type="ARBA" id="ARBA00023295"/>
    </source>
</evidence>
<evidence type="ECO:0000313" key="9">
    <source>
        <dbReference type="EMBL" id="GHB26785.1"/>
    </source>
</evidence>
<dbReference type="PROSITE" id="PS51257">
    <property type="entry name" value="PROKAR_LIPOPROTEIN"/>
    <property type="match status" value="1"/>
</dbReference>
<dbReference type="PROSITE" id="PS00609">
    <property type="entry name" value="GLYCOSYL_HYDROL_F32"/>
    <property type="match status" value="1"/>
</dbReference>
<dbReference type="RefSeq" id="WP_189578811.1">
    <property type="nucleotide sequence ID" value="NZ_BMYF01000002.1"/>
</dbReference>
<dbReference type="Pfam" id="PF00251">
    <property type="entry name" value="Glyco_hydro_32N"/>
    <property type="match status" value="1"/>
</dbReference>
<dbReference type="Proteomes" id="UP000642809">
    <property type="component" value="Unassembled WGS sequence"/>
</dbReference>
<dbReference type="GO" id="GO:0005987">
    <property type="term" value="P:sucrose catabolic process"/>
    <property type="evidence" value="ECO:0007669"/>
    <property type="project" value="TreeGrafter"/>
</dbReference>
<dbReference type="Pfam" id="PF08244">
    <property type="entry name" value="Glyco_hydro_32C"/>
    <property type="match status" value="1"/>
</dbReference>
<evidence type="ECO:0000256" key="3">
    <source>
        <dbReference type="ARBA" id="ARBA00023277"/>
    </source>
</evidence>
<keyword evidence="4 5" id="KW-0326">Glycosidase</keyword>
<evidence type="ECO:0000256" key="6">
    <source>
        <dbReference type="SAM" id="SignalP"/>
    </source>
</evidence>
<dbReference type="AlphaFoldDB" id="A0A8J3G476"/>
<dbReference type="PANTHER" id="PTHR42800">
    <property type="entry name" value="EXOINULINASE INUD (AFU_ORTHOLOGUE AFUA_5G00480)"/>
    <property type="match status" value="1"/>
</dbReference>
<dbReference type="InterPro" id="IPR001362">
    <property type="entry name" value="Glyco_hydro_32"/>
</dbReference>
<reference evidence="9" key="1">
    <citation type="journal article" date="2014" name="Int. J. Syst. Evol. Microbiol.">
        <title>Complete genome sequence of Corynebacterium casei LMG S-19264T (=DSM 44701T), isolated from a smear-ripened cheese.</title>
        <authorList>
            <consortium name="US DOE Joint Genome Institute (JGI-PGF)"/>
            <person name="Walter F."/>
            <person name="Albersmeier A."/>
            <person name="Kalinowski J."/>
            <person name="Ruckert C."/>
        </authorList>
    </citation>
    <scope>NUCLEOTIDE SEQUENCE</scope>
    <source>
        <strain evidence="9">KCTC 23224</strain>
    </source>
</reference>
<feature type="signal peptide" evidence="6">
    <location>
        <begin position="1"/>
        <end position="24"/>
    </location>
</feature>
<dbReference type="SUPFAM" id="SSF49899">
    <property type="entry name" value="Concanavalin A-like lectins/glucanases"/>
    <property type="match status" value="1"/>
</dbReference>
<gene>
    <name evidence="9" type="ORF">GCM10008106_04360</name>
</gene>
<feature type="chain" id="PRO_5035211673" evidence="6">
    <location>
        <begin position="25"/>
        <end position="501"/>
    </location>
</feature>
<dbReference type="FunFam" id="2.115.10.20:FF:000003">
    <property type="entry name" value="Levanbiose-producing levanase"/>
    <property type="match status" value="1"/>
</dbReference>
<feature type="domain" description="Glycosyl hydrolase family 32 C-terminal" evidence="8">
    <location>
        <begin position="382"/>
        <end position="485"/>
    </location>
</feature>
<evidence type="ECO:0000256" key="1">
    <source>
        <dbReference type="ARBA" id="ARBA00009902"/>
    </source>
</evidence>
<dbReference type="InterPro" id="IPR013148">
    <property type="entry name" value="Glyco_hydro_32_N"/>
</dbReference>
<dbReference type="CDD" id="cd18622">
    <property type="entry name" value="GH32_Inu-like"/>
    <property type="match status" value="1"/>
</dbReference>